<dbReference type="PANTHER" id="PTHR30126:SF94">
    <property type="entry name" value="LYSR FAMILY TRANSCRIPTIONAL REGULATOR"/>
    <property type="match status" value="1"/>
</dbReference>
<dbReference type="Gene3D" id="3.40.190.10">
    <property type="entry name" value="Periplasmic binding protein-like II"/>
    <property type="match status" value="2"/>
</dbReference>
<reference evidence="7" key="2">
    <citation type="journal article" date="2016" name="Sci. Rep.">
        <title>Involvement of type VI secretion system in secretion of iron chelator pyoverdine in Pseudomonas taiwanensis.</title>
        <authorList>
            <person name="Chen W.J."/>
            <person name="Kuo T.Y."/>
            <person name="Hsieh F.C."/>
            <person name="Chen P.Y."/>
            <person name="Wang C.S."/>
            <person name="Shih Y.L."/>
            <person name="Lai Y.M."/>
            <person name="Liu J.R."/>
            <person name="Yang Y.L."/>
            <person name="Shih M.C."/>
        </authorList>
    </citation>
    <scope>NUCLEOTIDE SEQUENCE</scope>
    <source>
        <strain evidence="7">DSM 21245</strain>
    </source>
</reference>
<dbReference type="PANTHER" id="PTHR30126">
    <property type="entry name" value="HTH-TYPE TRANSCRIPTIONAL REGULATOR"/>
    <property type="match status" value="1"/>
</dbReference>
<dbReference type="Gene3D" id="1.10.10.10">
    <property type="entry name" value="Winged helix-like DNA-binding domain superfamily/Winged helix DNA-binding domain"/>
    <property type="match status" value="1"/>
</dbReference>
<feature type="domain" description="HTH lysR-type" evidence="6">
    <location>
        <begin position="1"/>
        <end position="58"/>
    </location>
</feature>
<organism evidence="7">
    <name type="scientific">Pseudomonas taiwanensis</name>
    <dbReference type="NCBI Taxonomy" id="470150"/>
    <lineage>
        <taxon>Bacteria</taxon>
        <taxon>Pseudomonadati</taxon>
        <taxon>Pseudomonadota</taxon>
        <taxon>Gammaproteobacteria</taxon>
        <taxon>Pseudomonadales</taxon>
        <taxon>Pseudomonadaceae</taxon>
        <taxon>Pseudomonas</taxon>
    </lineage>
</organism>
<dbReference type="InterPro" id="IPR036388">
    <property type="entry name" value="WH-like_DNA-bd_sf"/>
</dbReference>
<dbReference type="SUPFAM" id="SSF46785">
    <property type="entry name" value="Winged helix' DNA-binding domain"/>
    <property type="match status" value="1"/>
</dbReference>
<dbReference type="Pfam" id="PF03466">
    <property type="entry name" value="LysR_substrate"/>
    <property type="match status" value="1"/>
</dbReference>
<dbReference type="Pfam" id="PF00126">
    <property type="entry name" value="HTH_1"/>
    <property type="match status" value="1"/>
</dbReference>
<gene>
    <name evidence="7" type="ORF">PT02618</name>
</gene>
<evidence type="ECO:0000256" key="3">
    <source>
        <dbReference type="ARBA" id="ARBA00023125"/>
    </source>
</evidence>
<dbReference type="GO" id="GO:0000976">
    <property type="term" value="F:transcription cis-regulatory region binding"/>
    <property type="evidence" value="ECO:0007669"/>
    <property type="project" value="TreeGrafter"/>
</dbReference>
<evidence type="ECO:0000256" key="5">
    <source>
        <dbReference type="SAM" id="MobiDB-lite"/>
    </source>
</evidence>
<dbReference type="InterPro" id="IPR036390">
    <property type="entry name" value="WH_DNA-bd_sf"/>
</dbReference>
<keyword evidence="4" id="KW-0804">Transcription</keyword>
<dbReference type="InterPro" id="IPR005119">
    <property type="entry name" value="LysR_subst-bd"/>
</dbReference>
<dbReference type="FunFam" id="1.10.10.10:FF:000001">
    <property type="entry name" value="LysR family transcriptional regulator"/>
    <property type="match status" value="1"/>
</dbReference>
<dbReference type="AlphaFoldDB" id="A0A190KSZ0"/>
<evidence type="ECO:0000313" key="7">
    <source>
        <dbReference type="EMBL" id="AJW67523.1"/>
    </source>
</evidence>
<evidence type="ECO:0000259" key="6">
    <source>
        <dbReference type="PROSITE" id="PS50931"/>
    </source>
</evidence>
<dbReference type="InterPro" id="IPR000847">
    <property type="entry name" value="LysR_HTH_N"/>
</dbReference>
<keyword evidence="3" id="KW-0238">DNA-binding</keyword>
<accession>A0A190KSZ0</accession>
<feature type="region of interest" description="Disordered" evidence="5">
    <location>
        <begin position="288"/>
        <end position="308"/>
    </location>
</feature>
<evidence type="ECO:0000256" key="4">
    <source>
        <dbReference type="ARBA" id="ARBA00023163"/>
    </source>
</evidence>
<evidence type="ECO:0000256" key="1">
    <source>
        <dbReference type="ARBA" id="ARBA00009437"/>
    </source>
</evidence>
<proteinExistence type="inferred from homology"/>
<dbReference type="SUPFAM" id="SSF53850">
    <property type="entry name" value="Periplasmic binding protein-like II"/>
    <property type="match status" value="1"/>
</dbReference>
<dbReference type="EMBL" id="KM036014">
    <property type="protein sequence ID" value="AJW67523.1"/>
    <property type="molecule type" value="Genomic_DNA"/>
</dbReference>
<sequence>MSLKALRTLVTIARHGTFARAADLLSLTPSAVSLHIKTLEDELQVPLFDRSRRQVVLTEAGQLAVARAESILAAYDELADALANGPSLRGRLRLGAIHTVLARRLPKALVWIKAHHPQLHISVFSGMSAELARRVEDGELDAAITTEPVPPYPQSLNHTPLFEDRFWAIASPELAGQSLPELLASQPFLRFDKRAWAGRQIEQELRRQHLQVHEQMELDSQEALARMAAMGLGVAIIPMADDDLERLPPAIRLPFGEPQLVRRVVLLEHEKSQRRHLSAVLKTALEACDGPRSGPLPESRLESPALGR</sequence>
<evidence type="ECO:0000256" key="2">
    <source>
        <dbReference type="ARBA" id="ARBA00023015"/>
    </source>
</evidence>
<comment type="similarity">
    <text evidence="1">Belongs to the LysR transcriptional regulatory family.</text>
</comment>
<protein>
    <submittedName>
        <fullName evidence="7">LysR family transcriptional regulator</fullName>
    </submittedName>
</protein>
<dbReference type="GO" id="GO:0003700">
    <property type="term" value="F:DNA-binding transcription factor activity"/>
    <property type="evidence" value="ECO:0007669"/>
    <property type="project" value="InterPro"/>
</dbReference>
<dbReference type="CDD" id="cd08427">
    <property type="entry name" value="PBP2_LTTR_like_2"/>
    <property type="match status" value="1"/>
</dbReference>
<dbReference type="PROSITE" id="PS50931">
    <property type="entry name" value="HTH_LYSR"/>
    <property type="match status" value="1"/>
</dbReference>
<name>A0A190KSZ0_9PSED</name>
<reference evidence="7" key="1">
    <citation type="submission" date="2014-06" db="EMBL/GenBank/DDBJ databases">
        <authorList>
            <person name="Ju J."/>
            <person name="Zhang J."/>
        </authorList>
    </citation>
    <scope>NUCLEOTIDE SEQUENCE</scope>
    <source>
        <strain evidence="7">DSM 21245</strain>
    </source>
</reference>
<keyword evidence="2" id="KW-0805">Transcription regulation</keyword>